<reference evidence="2" key="1">
    <citation type="submission" date="2006-05" db="EMBL/GenBank/DDBJ databases">
        <title>Simultaneous high-throughput recombinational cloning of open reading frames in closed and open configurations.</title>
        <authorList>
            <person name="Underwood B.A."/>
            <person name="Vanderhaeghen R."/>
            <person name="Whitford R."/>
            <person name="Town C.D."/>
            <person name="Hilson P."/>
        </authorList>
    </citation>
    <scope>NUCLEOTIDE SEQUENCE</scope>
</reference>
<accession>A0MFQ3</accession>
<protein>
    <recommendedName>
        <fullName evidence="3">Transmembrane protein</fullName>
    </recommendedName>
</protein>
<organism evidence="2">
    <name type="scientific">Arabidopsis thaliana</name>
    <name type="common">Mouse-ear cress</name>
    <dbReference type="NCBI Taxonomy" id="3702"/>
    <lineage>
        <taxon>Eukaryota</taxon>
        <taxon>Viridiplantae</taxon>
        <taxon>Streptophyta</taxon>
        <taxon>Embryophyta</taxon>
        <taxon>Tracheophyta</taxon>
        <taxon>Spermatophyta</taxon>
        <taxon>Magnoliopsida</taxon>
        <taxon>eudicotyledons</taxon>
        <taxon>Gunneridae</taxon>
        <taxon>Pentapetalae</taxon>
        <taxon>rosids</taxon>
        <taxon>malvids</taxon>
        <taxon>Brassicales</taxon>
        <taxon>Brassicaceae</taxon>
        <taxon>Camelineae</taxon>
        <taxon>Arabidopsis</taxon>
    </lineage>
</organism>
<keyword evidence="1" id="KW-1133">Transmembrane helix</keyword>
<feature type="transmembrane region" description="Helical" evidence="1">
    <location>
        <begin position="30"/>
        <end position="48"/>
    </location>
</feature>
<keyword evidence="1" id="KW-0472">Membrane</keyword>
<evidence type="ECO:0008006" key="3">
    <source>
        <dbReference type="Google" id="ProtNLM"/>
    </source>
</evidence>
<evidence type="ECO:0000256" key="1">
    <source>
        <dbReference type="SAM" id="Phobius"/>
    </source>
</evidence>
<keyword evidence="1" id="KW-0812">Transmembrane</keyword>
<feature type="transmembrane region" description="Helical" evidence="1">
    <location>
        <begin position="7"/>
        <end position="24"/>
    </location>
</feature>
<name>A0MFQ3_ARATH</name>
<proteinExistence type="predicted"/>
<sequence>MCGVKIGSRTLFCVLILMIIHSLGNFFEMFGTRFLFSALFSGWFILFIG</sequence>
<dbReference type="AlphaFoldDB" id="A0MFQ3"/>
<dbReference type="EMBL" id="DQ653379">
    <property type="protein sequence ID" value="ABK28299.1"/>
    <property type="molecule type" value="Genomic_DNA"/>
</dbReference>
<evidence type="ECO:0000313" key="2">
    <source>
        <dbReference type="EMBL" id="ABK28299.1"/>
    </source>
</evidence>
<feature type="non-terminal residue" evidence="2">
    <location>
        <position position="49"/>
    </location>
</feature>